<evidence type="ECO:0000313" key="6">
    <source>
        <dbReference type="Proteomes" id="UP001165427"/>
    </source>
</evidence>
<accession>A0AA41R523</accession>
<dbReference type="RefSeq" id="WP_246914629.1">
    <property type="nucleotide sequence ID" value="NZ_JALJRB010000038.1"/>
</dbReference>
<dbReference type="InterPro" id="IPR058625">
    <property type="entry name" value="MdtA-like_BSH"/>
</dbReference>
<proteinExistence type="inferred from homology"/>
<name>A0AA41R523_9BACT</name>
<evidence type="ECO:0000256" key="1">
    <source>
        <dbReference type="ARBA" id="ARBA00009477"/>
    </source>
</evidence>
<dbReference type="InterPro" id="IPR058637">
    <property type="entry name" value="YknX-like_C"/>
</dbReference>
<dbReference type="EMBL" id="JALJRB010000038">
    <property type="protein sequence ID" value="MCJ8502984.1"/>
    <property type="molecule type" value="Genomic_DNA"/>
</dbReference>
<dbReference type="PANTHER" id="PTHR30469">
    <property type="entry name" value="MULTIDRUG RESISTANCE PROTEIN MDTA"/>
    <property type="match status" value="1"/>
</dbReference>
<dbReference type="Gene3D" id="2.40.50.100">
    <property type="match status" value="1"/>
</dbReference>
<dbReference type="Pfam" id="PF25917">
    <property type="entry name" value="BSH_RND"/>
    <property type="match status" value="1"/>
</dbReference>
<protein>
    <submittedName>
        <fullName evidence="5">Efflux RND transporter periplasmic adaptor subunit</fullName>
    </submittedName>
</protein>
<dbReference type="NCBIfam" id="TIGR01730">
    <property type="entry name" value="RND_mfp"/>
    <property type="match status" value="1"/>
</dbReference>
<comment type="caution">
    <text evidence="5">The sequence shown here is derived from an EMBL/GenBank/DDBJ whole genome shotgun (WGS) entry which is preliminary data.</text>
</comment>
<dbReference type="InterPro" id="IPR006143">
    <property type="entry name" value="RND_pump_MFP"/>
</dbReference>
<dbReference type="Gene3D" id="2.40.30.170">
    <property type="match status" value="1"/>
</dbReference>
<sequence length="378" mass="41338">MNQSVGKKQPLLSVKQKAVVLLVVLLTGAWIGIKAAARLQVALDPPAPEETAPPAVATMRLSLQPFERWQRYPGTIAAEREAVLQSRLTARIVALPVRTGQVVRHGDLLVRLDDEELGREIERLQAAQRAVATELALSEKLLQRRRQLFAASAATEEQVDEARTRVEALQAAREENRQALRVAETRRGYARIEAPFDGVVGHLFVFTGDMAAPGRALVELIDTSTVKVVFAIAQKDVPQIAQGTPAEIHVSILDRVMRGQVDRIHPALQTPGRGALAEIVLPAGSGHPPPGMEAVVRLRIFQRDRVLVLPVEAVHRRDAERYVFTVEKDVARRRPVTTGPEYQGRVVIETGLAPGDEVILTPHPALVDGVAVTIGDRP</sequence>
<dbReference type="Pfam" id="PF25989">
    <property type="entry name" value="YknX_C"/>
    <property type="match status" value="1"/>
</dbReference>
<keyword evidence="2" id="KW-0175">Coiled coil</keyword>
<dbReference type="SUPFAM" id="SSF111369">
    <property type="entry name" value="HlyD-like secretion proteins"/>
    <property type="match status" value="1"/>
</dbReference>
<dbReference type="GO" id="GO:0015562">
    <property type="term" value="F:efflux transmembrane transporter activity"/>
    <property type="evidence" value="ECO:0007669"/>
    <property type="project" value="TreeGrafter"/>
</dbReference>
<dbReference type="PANTHER" id="PTHR30469:SF15">
    <property type="entry name" value="HLYD FAMILY OF SECRETION PROTEINS"/>
    <property type="match status" value="1"/>
</dbReference>
<evidence type="ECO:0000256" key="2">
    <source>
        <dbReference type="SAM" id="Coils"/>
    </source>
</evidence>
<evidence type="ECO:0000259" key="4">
    <source>
        <dbReference type="Pfam" id="PF25989"/>
    </source>
</evidence>
<evidence type="ECO:0000313" key="5">
    <source>
        <dbReference type="EMBL" id="MCJ8502984.1"/>
    </source>
</evidence>
<keyword evidence="6" id="KW-1185">Reference proteome</keyword>
<comment type="similarity">
    <text evidence="1">Belongs to the membrane fusion protein (MFP) (TC 8.A.1) family.</text>
</comment>
<gene>
    <name evidence="5" type="ORF">MRX98_20580</name>
</gene>
<dbReference type="Proteomes" id="UP001165427">
    <property type="component" value="Unassembled WGS sequence"/>
</dbReference>
<dbReference type="Gene3D" id="1.10.287.470">
    <property type="entry name" value="Helix hairpin bin"/>
    <property type="match status" value="1"/>
</dbReference>
<evidence type="ECO:0000259" key="3">
    <source>
        <dbReference type="Pfam" id="PF25917"/>
    </source>
</evidence>
<dbReference type="AlphaFoldDB" id="A0AA41R523"/>
<dbReference type="Gene3D" id="2.40.420.20">
    <property type="match status" value="1"/>
</dbReference>
<reference evidence="5" key="1">
    <citation type="submission" date="2022-04" db="EMBL/GenBank/DDBJ databases">
        <title>Desulfatitalea alkaliphila sp. nov., a novel anaerobic sulfate-reducing bacterium isolated from terrestrial mud volcano, Taman Peninsula, Russia.</title>
        <authorList>
            <person name="Khomyakova M.A."/>
            <person name="Merkel A.Y."/>
            <person name="Slobodkin A.I."/>
        </authorList>
    </citation>
    <scope>NUCLEOTIDE SEQUENCE</scope>
    <source>
        <strain evidence="5">M08but</strain>
    </source>
</reference>
<feature type="coiled-coil region" evidence="2">
    <location>
        <begin position="152"/>
        <end position="186"/>
    </location>
</feature>
<feature type="domain" description="Multidrug resistance protein MdtA-like barrel-sandwich hybrid" evidence="3">
    <location>
        <begin position="82"/>
        <end position="217"/>
    </location>
</feature>
<dbReference type="GO" id="GO:1990281">
    <property type="term" value="C:efflux pump complex"/>
    <property type="evidence" value="ECO:0007669"/>
    <property type="project" value="TreeGrafter"/>
</dbReference>
<feature type="domain" description="YknX-like C-terminal permuted SH3-like" evidence="4">
    <location>
        <begin position="306"/>
        <end position="374"/>
    </location>
</feature>
<organism evidence="5 6">
    <name type="scientific">Desulfatitalea alkaliphila</name>
    <dbReference type="NCBI Taxonomy" id="2929485"/>
    <lineage>
        <taxon>Bacteria</taxon>
        <taxon>Pseudomonadati</taxon>
        <taxon>Thermodesulfobacteriota</taxon>
        <taxon>Desulfobacteria</taxon>
        <taxon>Desulfobacterales</taxon>
        <taxon>Desulfosarcinaceae</taxon>
        <taxon>Desulfatitalea</taxon>
    </lineage>
</organism>